<proteinExistence type="predicted"/>
<dbReference type="EMBL" id="QGKX02000095">
    <property type="protein sequence ID" value="KAF3570850.1"/>
    <property type="molecule type" value="Genomic_DNA"/>
</dbReference>
<protein>
    <submittedName>
        <fullName evidence="1">Uncharacterized protein</fullName>
    </submittedName>
</protein>
<organism evidence="1 2">
    <name type="scientific">Brassica cretica</name>
    <name type="common">Mustard</name>
    <dbReference type="NCBI Taxonomy" id="69181"/>
    <lineage>
        <taxon>Eukaryota</taxon>
        <taxon>Viridiplantae</taxon>
        <taxon>Streptophyta</taxon>
        <taxon>Embryophyta</taxon>
        <taxon>Tracheophyta</taxon>
        <taxon>Spermatophyta</taxon>
        <taxon>Magnoliopsida</taxon>
        <taxon>eudicotyledons</taxon>
        <taxon>Gunneridae</taxon>
        <taxon>Pentapetalae</taxon>
        <taxon>rosids</taxon>
        <taxon>malvids</taxon>
        <taxon>Brassicales</taxon>
        <taxon>Brassicaceae</taxon>
        <taxon>Brassiceae</taxon>
        <taxon>Brassica</taxon>
    </lineage>
</organism>
<accession>A0A8S9RDJ3</accession>
<gene>
    <name evidence="1" type="ORF">F2Q69_00061756</name>
</gene>
<dbReference type="Proteomes" id="UP000712600">
    <property type="component" value="Unassembled WGS sequence"/>
</dbReference>
<reference evidence="1" key="1">
    <citation type="submission" date="2019-12" db="EMBL/GenBank/DDBJ databases">
        <title>Genome sequencing and annotation of Brassica cretica.</title>
        <authorList>
            <person name="Studholme D.J."/>
            <person name="Sarris P."/>
        </authorList>
    </citation>
    <scope>NUCLEOTIDE SEQUENCE</scope>
    <source>
        <strain evidence="1">PFS-109/04</strain>
        <tissue evidence="1">Leaf</tissue>
    </source>
</reference>
<name>A0A8S9RDJ3_BRACR</name>
<dbReference type="AlphaFoldDB" id="A0A8S9RDJ3"/>
<sequence>MVCSVTENSLDARHLVEGLRNSVHCSDAERVREPGGLSAKASQWDWSQNYRTCVQTLRQGFSSKPLAHEYEKQLLLFGYRYLEVQVGTSLQDFDLPSNMDIDIAFCWRIWESFLWSLYREANLTNTRQKVLTRPGDKHCRQYKCGSRGSVYDGNVLMSIFAVLVGGKWYNTKLLASDQKEHKNRYLFPAGCSCKTKTLQILWLMLQNIQSSGSGSMRHILFLVIEKTSVWSVLQDVEMFLSPRLLHDKGKSVFAGPRADQTMLFILEQGIIFCFFQGSLHSVGKCC</sequence>
<evidence type="ECO:0000313" key="1">
    <source>
        <dbReference type="EMBL" id="KAF3570850.1"/>
    </source>
</evidence>
<comment type="caution">
    <text evidence="1">The sequence shown here is derived from an EMBL/GenBank/DDBJ whole genome shotgun (WGS) entry which is preliminary data.</text>
</comment>
<evidence type="ECO:0000313" key="2">
    <source>
        <dbReference type="Proteomes" id="UP000712600"/>
    </source>
</evidence>